<dbReference type="AlphaFoldDB" id="Q3UW44"/>
<accession>Q3UW44</accession>
<reference evidence="1" key="6">
    <citation type="submission" date="2004-03" db="EMBL/GenBank/DDBJ databases">
        <authorList>
            <person name="Arakawa T."/>
            <person name="Carninci P."/>
            <person name="Fukuda S."/>
            <person name="Hashizume W."/>
            <person name="Hayashida K."/>
            <person name="Hori F."/>
            <person name="Iida J."/>
            <person name="Imamura K."/>
            <person name="Imotani K."/>
            <person name="Itoh M."/>
            <person name="Kanagawa S."/>
            <person name="Kawai J."/>
            <person name="Kojima M."/>
            <person name="Konno H."/>
            <person name="Murata M."/>
            <person name="Nakamura M."/>
            <person name="Ninomiya N."/>
            <person name="Nishiyori H."/>
            <person name="Nomura K."/>
            <person name="Ohno M."/>
            <person name="Sakazume N."/>
            <person name="Sano H."/>
            <person name="Sasaki D."/>
            <person name="Shibata K."/>
            <person name="Shiraki T."/>
            <person name="Tagami M."/>
            <person name="Tagami Y."/>
            <person name="Waki K."/>
            <person name="Watahiki A."/>
            <person name="Muramatsu M."/>
            <person name="Hayashizaki Y."/>
        </authorList>
    </citation>
    <scope>NUCLEOTIDE SEQUENCE</scope>
    <source>
        <strain evidence="1">C57BL/6J</strain>
        <tissue evidence="1">Epididymis</tissue>
    </source>
</reference>
<reference evidence="1" key="3">
    <citation type="journal article" date="2000" name="Genome Res.">
        <title>RIKEN integrated sequence analysis (RISA) system--384-format sequencing pipeline with 384 multicapillary sequencer.</title>
        <authorList>
            <person name="Shibata K."/>
            <person name="Itoh M."/>
            <person name="Aizawa K."/>
            <person name="Nagaoka S."/>
            <person name="Sasaki N."/>
            <person name="Carninci P."/>
            <person name="Konno H."/>
            <person name="Akiyama J."/>
            <person name="Nishi K."/>
            <person name="Kitsunai T."/>
            <person name="Tashiro H."/>
            <person name="Itoh M."/>
            <person name="Sumi N."/>
            <person name="Ishii Y."/>
            <person name="Nakamura S."/>
            <person name="Hazama M."/>
            <person name="Nishine T."/>
            <person name="Harada A."/>
            <person name="Yamamoto R."/>
            <person name="Matsumoto H."/>
            <person name="Sakaguchi S."/>
            <person name="Ikegami T."/>
            <person name="Kashiwagi K."/>
            <person name="Fujiwake S."/>
            <person name="Inoue K."/>
            <person name="Togawa Y."/>
            <person name="Izawa M."/>
            <person name="Ohara E."/>
            <person name="Watahiki M."/>
            <person name="Yoneda Y."/>
            <person name="Ishikawa T."/>
            <person name="Ozawa K."/>
            <person name="Tanaka T."/>
            <person name="Matsuura S."/>
            <person name="Kawai J."/>
            <person name="Okazaki Y."/>
            <person name="Muramatsu M."/>
            <person name="Inoue Y."/>
            <person name="Kira A."/>
            <person name="Hayashizaki Y."/>
        </authorList>
    </citation>
    <scope>NUCLEOTIDE SEQUENCE</scope>
    <source>
        <strain evidence="1">C57BL/6J</strain>
        <tissue evidence="1">Epididymis</tissue>
    </source>
</reference>
<gene>
    <name evidence="2" type="primary">9230009I02Rik</name>
</gene>
<protein>
    <submittedName>
        <fullName evidence="1">Uncharacterized protein</fullName>
    </submittedName>
</protein>
<reference evidence="1" key="2">
    <citation type="journal article" date="2000" name="Genome Res.">
        <title>Normalization and subtraction of cap-trapper-selected cDNAs to prepare full-length cDNA libraries for rapid discovery of new genes.</title>
        <authorList>
            <person name="Carninci P."/>
            <person name="Shibata Y."/>
            <person name="Hayatsu N."/>
            <person name="Sugahara Y."/>
            <person name="Shibata K."/>
            <person name="Itoh M."/>
            <person name="Konno H."/>
            <person name="Okazaki Y."/>
            <person name="Muramatsu M."/>
            <person name="Hayashizaki Y."/>
        </authorList>
    </citation>
    <scope>NUCLEOTIDE SEQUENCE</scope>
    <source>
        <strain evidence="1">C57BL/6J</strain>
        <tissue evidence="1">Epididymis</tissue>
    </source>
</reference>
<dbReference type="EMBL" id="AK136626">
    <property type="protein sequence ID" value="BAE23075.1"/>
    <property type="molecule type" value="mRNA"/>
</dbReference>
<name>Q3UW44_MOUSE</name>
<dbReference type="AGR" id="MGI:3588229"/>
<evidence type="ECO:0000313" key="2">
    <source>
        <dbReference type="MGI" id="MGI:3588229"/>
    </source>
</evidence>
<reference evidence="1" key="1">
    <citation type="journal article" date="1999" name="Methods Enzymol.">
        <title>High-efficiency full-length cDNA cloning.</title>
        <authorList>
            <person name="Carninci P."/>
            <person name="Hayashizaki Y."/>
        </authorList>
    </citation>
    <scope>NUCLEOTIDE SEQUENCE</scope>
    <source>
        <strain evidence="1">C57BL/6J</strain>
        <tissue evidence="1">Epididymis</tissue>
    </source>
</reference>
<evidence type="ECO:0000313" key="1">
    <source>
        <dbReference type="EMBL" id="BAE23075.1"/>
    </source>
</evidence>
<reference evidence="1" key="8">
    <citation type="journal article" date="2005" name="Science">
        <title>Antisense Transcription in the Mammalian Transcriptome.</title>
        <authorList>
            <consortium name="RIKEN Genome Exploration Research Group and Genome Science Group (Genome Network Project Core Group) and the FANTOM Consortium"/>
        </authorList>
    </citation>
    <scope>NUCLEOTIDE SEQUENCE</scope>
    <source>
        <strain evidence="1">C57BL/6J</strain>
        <tissue evidence="1">Epididymis</tissue>
    </source>
</reference>
<dbReference type="MGI" id="MGI:3588229">
    <property type="gene designation" value="9230009I02Rik"/>
</dbReference>
<reference evidence="1" key="7">
    <citation type="journal article" date="2005" name="Science">
        <title>The Transcriptional Landscape of the Mammalian Genome.</title>
        <authorList>
            <consortium name="The FANTOM Consortium"/>
            <consortium name="Riken Genome Exploration Research Group and Genome Science Group (Genome Network Project Core Group)"/>
        </authorList>
    </citation>
    <scope>NUCLEOTIDE SEQUENCE</scope>
    <source>
        <strain evidence="1">C57BL/6J</strain>
        <tissue evidence="1">Epididymis</tissue>
    </source>
</reference>
<organism evidence="1">
    <name type="scientific">Mus musculus</name>
    <name type="common">Mouse</name>
    <dbReference type="NCBI Taxonomy" id="10090"/>
    <lineage>
        <taxon>Eukaryota</taxon>
        <taxon>Metazoa</taxon>
        <taxon>Chordata</taxon>
        <taxon>Craniata</taxon>
        <taxon>Vertebrata</taxon>
        <taxon>Euteleostomi</taxon>
        <taxon>Mammalia</taxon>
        <taxon>Eutheria</taxon>
        <taxon>Euarchontoglires</taxon>
        <taxon>Glires</taxon>
        <taxon>Rodentia</taxon>
        <taxon>Myomorpha</taxon>
        <taxon>Muroidea</taxon>
        <taxon>Muridae</taxon>
        <taxon>Murinae</taxon>
        <taxon>Mus</taxon>
        <taxon>Mus</taxon>
    </lineage>
</organism>
<reference evidence="1" key="5">
    <citation type="journal article" date="2002" name="Nature">
        <title>Analysis of the mouse transcriptome based on functional annotation of 60,770 full-length cDNAs.</title>
        <authorList>
            <consortium name="The FANTOM Consortium and the RIKEN Genome Exploration Research Group Phase I and II Team"/>
        </authorList>
    </citation>
    <scope>NUCLEOTIDE SEQUENCE</scope>
    <source>
        <strain evidence="1">C57BL/6J</strain>
        <tissue evidence="1">Epididymis</tissue>
    </source>
</reference>
<sequence>MGLFSSCCLDFSDQYNNVTHSARYSLDLCSWNMTHNAFTVLIPIGYGIHMHQMTITFFYNISDQSHSGYPAIKKQKQRRWTNTSKNGVEQWGFCVLVRKLQENKARVLQNIDLFFVHVFRQIGVSLPQLLLVTCFCGKPIFCHMWLVLMIEHLTHAILNPQSINYLMF</sequence>
<reference evidence="1" key="4">
    <citation type="journal article" date="2001" name="Nature">
        <title>Functional annotation of a full-length mouse cDNA collection.</title>
        <authorList>
            <consortium name="The RIKEN Genome Exploration Research Group Phase II Team and the FANTOM Consortium"/>
        </authorList>
    </citation>
    <scope>NUCLEOTIDE SEQUENCE</scope>
    <source>
        <strain evidence="1">C57BL/6J</strain>
        <tissue evidence="1">Epididymis</tissue>
    </source>
</reference>
<proteinExistence type="evidence at transcript level"/>